<dbReference type="EMBL" id="JBBXMP010000009">
    <property type="protein sequence ID" value="KAL0069985.1"/>
    <property type="molecule type" value="Genomic_DNA"/>
</dbReference>
<feature type="compositionally biased region" description="Polar residues" evidence="1">
    <location>
        <begin position="25"/>
        <end position="41"/>
    </location>
</feature>
<dbReference type="Proteomes" id="UP001437256">
    <property type="component" value="Unassembled WGS sequence"/>
</dbReference>
<comment type="caution">
    <text evidence="2">The sequence shown here is derived from an EMBL/GenBank/DDBJ whole genome shotgun (WGS) entry which is preliminary data.</text>
</comment>
<feature type="compositionally biased region" description="Polar residues" evidence="1">
    <location>
        <begin position="97"/>
        <end position="124"/>
    </location>
</feature>
<evidence type="ECO:0000313" key="2">
    <source>
        <dbReference type="EMBL" id="KAL0069985.1"/>
    </source>
</evidence>
<name>A0ABR3A8Z5_9AGAR</name>
<keyword evidence="3" id="KW-1185">Reference proteome</keyword>
<evidence type="ECO:0000256" key="1">
    <source>
        <dbReference type="SAM" id="MobiDB-lite"/>
    </source>
</evidence>
<feature type="compositionally biased region" description="Basic and acidic residues" evidence="1">
    <location>
        <begin position="468"/>
        <end position="477"/>
    </location>
</feature>
<evidence type="ECO:0000313" key="3">
    <source>
        <dbReference type="Proteomes" id="UP001437256"/>
    </source>
</evidence>
<feature type="region of interest" description="Disordered" evidence="1">
    <location>
        <begin position="83"/>
        <end position="135"/>
    </location>
</feature>
<feature type="region of interest" description="Disordered" evidence="1">
    <location>
        <begin position="355"/>
        <end position="387"/>
    </location>
</feature>
<feature type="region of interest" description="Disordered" evidence="1">
    <location>
        <begin position="1"/>
        <end position="62"/>
    </location>
</feature>
<proteinExistence type="predicted"/>
<gene>
    <name evidence="2" type="ORF">AAF712_002882</name>
</gene>
<protein>
    <submittedName>
        <fullName evidence="2">Uncharacterized protein</fullName>
    </submittedName>
</protein>
<sequence length="563" mass="63437">MDANLPPFSAGASELLEDSPLGSRDSLQGPTNKPGTFSMFTPSAFVYPPPDVNSDAATDEEPSAFDDIELAYPKMPLAEDYQPNADVESQGPMPGQNVLTNDLSPSGSRLSQPPQNIVSATPTQNKRRTDETQIFDPTPQVWATGRAFDKPTVFHKLASMHIYGGLGSLTLLSCALHLCHVLPVASEPEMLKMLMEAIGEELINIHSSLNLWILASHVHWAVDTGLIKIVPDIQTMKAMRTYLQALYELRRRYHEQEIDLEQYHKALAEELKPRRVVSTPTTSTFEPDLMIRKRFPPANWPYRVVGVLCAENYRISRLRVDDDFKEPEPQVLDDETSPCRFKVRIKPFDTPLRALQESSSKRSPAETFKYQNKHQKVHTNPDDDRKINPLNYDPREVFWLSQDPFFVLFNVGEFLAALSKRFEAKFRGEEFSIGAFVRDPDHVHLLTQALDLYNWIVSDETPAAPPKVGEEMNERDKRAHKRRSRAARTDPDTPSRPAGSRADAKSRASTRQMDTRSQAKGKKRKQDALTDGGSEGPRTRSRRGDEPLNGPYKPPTRGPGSRI</sequence>
<feature type="region of interest" description="Disordered" evidence="1">
    <location>
        <begin position="462"/>
        <end position="563"/>
    </location>
</feature>
<reference evidence="2 3" key="1">
    <citation type="submission" date="2024-05" db="EMBL/GenBank/DDBJ databases">
        <title>A draft genome resource for the thread blight pathogen Marasmius tenuissimus strain MS-2.</title>
        <authorList>
            <person name="Yulfo-Soto G.E."/>
            <person name="Baruah I.K."/>
            <person name="Amoako-Attah I."/>
            <person name="Bukari Y."/>
            <person name="Meinhardt L.W."/>
            <person name="Bailey B.A."/>
            <person name="Cohen S.P."/>
        </authorList>
    </citation>
    <scope>NUCLEOTIDE SEQUENCE [LARGE SCALE GENOMIC DNA]</scope>
    <source>
        <strain evidence="2 3">MS-2</strain>
    </source>
</reference>
<accession>A0ABR3A8Z5</accession>
<organism evidence="2 3">
    <name type="scientific">Marasmius tenuissimus</name>
    <dbReference type="NCBI Taxonomy" id="585030"/>
    <lineage>
        <taxon>Eukaryota</taxon>
        <taxon>Fungi</taxon>
        <taxon>Dikarya</taxon>
        <taxon>Basidiomycota</taxon>
        <taxon>Agaricomycotina</taxon>
        <taxon>Agaricomycetes</taxon>
        <taxon>Agaricomycetidae</taxon>
        <taxon>Agaricales</taxon>
        <taxon>Marasmiineae</taxon>
        <taxon>Marasmiaceae</taxon>
        <taxon>Marasmius</taxon>
    </lineage>
</organism>
<feature type="compositionally biased region" description="Polar residues" evidence="1">
    <location>
        <begin position="507"/>
        <end position="518"/>
    </location>
</feature>